<feature type="region of interest" description="Disordered" evidence="1">
    <location>
        <begin position="776"/>
        <end position="810"/>
    </location>
</feature>
<dbReference type="SMART" id="SM00324">
    <property type="entry name" value="RhoGAP"/>
    <property type="match status" value="1"/>
</dbReference>
<feature type="compositionally biased region" description="Pro residues" evidence="1">
    <location>
        <begin position="260"/>
        <end position="270"/>
    </location>
</feature>
<dbReference type="EMBL" id="JAAAIP010000099">
    <property type="protein sequence ID" value="KAG0325869.1"/>
    <property type="molecule type" value="Genomic_DNA"/>
</dbReference>
<feature type="compositionally biased region" description="Basic and acidic residues" evidence="1">
    <location>
        <begin position="921"/>
        <end position="945"/>
    </location>
</feature>
<organism evidence="3 4">
    <name type="scientific">Dissophora globulifera</name>
    <dbReference type="NCBI Taxonomy" id="979702"/>
    <lineage>
        <taxon>Eukaryota</taxon>
        <taxon>Fungi</taxon>
        <taxon>Fungi incertae sedis</taxon>
        <taxon>Mucoromycota</taxon>
        <taxon>Mortierellomycotina</taxon>
        <taxon>Mortierellomycetes</taxon>
        <taxon>Mortierellales</taxon>
        <taxon>Mortierellaceae</taxon>
        <taxon>Dissophora</taxon>
    </lineage>
</organism>
<dbReference type="InterPro" id="IPR008936">
    <property type="entry name" value="Rho_GTPase_activation_prot"/>
</dbReference>
<keyword evidence="4" id="KW-1185">Reference proteome</keyword>
<dbReference type="Pfam" id="PF00620">
    <property type="entry name" value="RhoGAP"/>
    <property type="match status" value="1"/>
</dbReference>
<accession>A0A9P6RQU1</accession>
<feature type="region of interest" description="Disordered" evidence="1">
    <location>
        <begin position="248"/>
        <end position="287"/>
    </location>
</feature>
<evidence type="ECO:0000313" key="3">
    <source>
        <dbReference type="EMBL" id="KAG0325869.1"/>
    </source>
</evidence>
<feature type="compositionally biased region" description="Low complexity" evidence="1">
    <location>
        <begin position="14"/>
        <end position="25"/>
    </location>
</feature>
<dbReference type="AlphaFoldDB" id="A0A9P6RQU1"/>
<protein>
    <recommendedName>
        <fullName evidence="2">Rho-GAP domain-containing protein</fullName>
    </recommendedName>
</protein>
<dbReference type="GO" id="GO:0005096">
    <property type="term" value="F:GTPase activator activity"/>
    <property type="evidence" value="ECO:0007669"/>
    <property type="project" value="InterPro"/>
</dbReference>
<dbReference type="SUPFAM" id="SSF48350">
    <property type="entry name" value="GTPase activation domain, GAP"/>
    <property type="match status" value="1"/>
</dbReference>
<dbReference type="GO" id="GO:0007264">
    <property type="term" value="P:small GTPase-mediated signal transduction"/>
    <property type="evidence" value="ECO:0007669"/>
    <property type="project" value="InterPro"/>
</dbReference>
<evidence type="ECO:0000313" key="4">
    <source>
        <dbReference type="Proteomes" id="UP000738325"/>
    </source>
</evidence>
<feature type="region of interest" description="Disordered" evidence="1">
    <location>
        <begin position="824"/>
        <end position="844"/>
    </location>
</feature>
<sequence length="945" mass="101383">MSEVKEPPPKPSRIRTATSSSAKSSLTGPAAISPGGGQHSPVAKSPVVFPRALGPRIPAKATSINFLANSSEQLGAGTFATRDDVLAPATADATVTARNSAHQASYDLAVLSKAPAPLPTRTGHANKHIPAAAAGSHNILPRTSPAPAPPPKPKRISLAPQPKAKPLSLQAFPFHNKVETPVRSTTLPASVPLTSATPSTTTTTTIAVSGAPTIATGGASPARLATPNSTLHACTTVPDETKQALGTLLNSGPAVSPSPTQSPLPLQPPVKKPRSAEHSTADESVVPIDTLTAQQRFHYQMRVQSSSPPPSMSMSNPSIGSKPMIPPSTLEKSLEFSSPTSPTAGTNPTLVGARSRLRSTSDAKASVSLAVAVPLYHPTRTLETSYSNGNSGKVSSIMDEDGTKGFDFLDDKSYSGALASPTYQSPPRHGRSGAETGTYEGDYIEEGSSGGQTSEKLAVSLHKIQALAQEQTERMKQISYADKRADIADVVYEKSSIWRARGAEWGGIAKKAWDDRGGMGGIAGGLADRWKKRGDGMHDGTSNYSRPGVSTIFGIPLEEAVRISKISASTGVPAIVTRCIEYLDVMGVEEIGLYRVSGSTSNVARLKAIFDGGLDYDFLQKGNEPQNPHDVATLLKLYLRELPSPIIPANMMPTFNSIDFSNSGQQSLQQLQDALHGLQLENYILLGTLCQHLSNLADYENCTRMNISNLGLIFCPTLQIGSVLFKNLLGGDGGEDERRKSLLAVWKDLERRHEELENLEMIRDFEMGMQFENNGDRAFKDEAAREHERERDRDREQPRAKEVASGRHSWEEVDRDLLDFSQSPPLQQSVLSSPFSSPASHVKAGSRQGGVFISASPLLTAATTQSATARAVRPIEQPLDLYDELMAKELNEATTTPLIDFSDDDDKPDQQSDRRWRKHAREPATNRHSETPSRGIAGHERVSVS</sequence>
<feature type="region of interest" description="Disordered" evidence="1">
    <location>
        <begin position="133"/>
        <end position="159"/>
    </location>
</feature>
<comment type="caution">
    <text evidence="3">The sequence shown here is derived from an EMBL/GenBank/DDBJ whole genome shotgun (WGS) entry which is preliminary data.</text>
</comment>
<feature type="domain" description="Rho-GAP" evidence="2">
    <location>
        <begin position="555"/>
        <end position="757"/>
    </location>
</feature>
<dbReference type="OrthoDB" id="185175at2759"/>
<feature type="region of interest" description="Disordered" evidence="1">
    <location>
        <begin position="301"/>
        <end position="352"/>
    </location>
</feature>
<dbReference type="InterPro" id="IPR000198">
    <property type="entry name" value="RhoGAP_dom"/>
</dbReference>
<feature type="region of interest" description="Disordered" evidence="1">
    <location>
        <begin position="417"/>
        <end position="452"/>
    </location>
</feature>
<dbReference type="PROSITE" id="PS50238">
    <property type="entry name" value="RHOGAP"/>
    <property type="match status" value="1"/>
</dbReference>
<dbReference type="InterPro" id="IPR039767">
    <property type="entry name" value="RALBP1"/>
</dbReference>
<dbReference type="PANTHER" id="PTHR12783">
    <property type="entry name" value="RALA BINDING PROTEIN 1 RALBP1"/>
    <property type="match status" value="1"/>
</dbReference>
<proteinExistence type="predicted"/>
<dbReference type="Proteomes" id="UP000738325">
    <property type="component" value="Unassembled WGS sequence"/>
</dbReference>
<reference evidence="3" key="1">
    <citation type="journal article" date="2020" name="Fungal Divers.">
        <title>Resolving the Mortierellaceae phylogeny through synthesis of multi-gene phylogenetics and phylogenomics.</title>
        <authorList>
            <person name="Vandepol N."/>
            <person name="Liber J."/>
            <person name="Desiro A."/>
            <person name="Na H."/>
            <person name="Kennedy M."/>
            <person name="Barry K."/>
            <person name="Grigoriev I.V."/>
            <person name="Miller A.N."/>
            <person name="O'Donnell K."/>
            <person name="Stajich J.E."/>
            <person name="Bonito G."/>
        </authorList>
    </citation>
    <scope>NUCLEOTIDE SEQUENCE</scope>
    <source>
        <strain evidence="3">REB-010B</strain>
    </source>
</reference>
<feature type="region of interest" description="Disordered" evidence="1">
    <location>
        <begin position="893"/>
        <end position="945"/>
    </location>
</feature>
<evidence type="ECO:0000256" key="1">
    <source>
        <dbReference type="SAM" id="MobiDB-lite"/>
    </source>
</evidence>
<dbReference type="GO" id="GO:0031267">
    <property type="term" value="F:small GTPase binding"/>
    <property type="evidence" value="ECO:0007669"/>
    <property type="project" value="InterPro"/>
</dbReference>
<dbReference type="Gene3D" id="1.10.555.10">
    <property type="entry name" value="Rho GTPase activation protein"/>
    <property type="match status" value="1"/>
</dbReference>
<evidence type="ECO:0000259" key="2">
    <source>
        <dbReference type="PROSITE" id="PS50238"/>
    </source>
</evidence>
<feature type="compositionally biased region" description="Polar residues" evidence="1">
    <location>
        <begin position="335"/>
        <end position="349"/>
    </location>
</feature>
<feature type="compositionally biased region" description="Low complexity" evidence="1">
    <location>
        <begin position="824"/>
        <end position="840"/>
    </location>
</feature>
<feature type="region of interest" description="Disordered" evidence="1">
    <location>
        <begin position="1"/>
        <end position="44"/>
    </location>
</feature>
<dbReference type="PANTHER" id="PTHR12783:SF5">
    <property type="entry name" value="RALA-BINDING PROTEIN 1"/>
    <property type="match status" value="1"/>
</dbReference>
<gene>
    <name evidence="3" type="ORF">BGZ99_010470</name>
</gene>
<name>A0A9P6RQU1_9FUNG</name>